<dbReference type="EMBL" id="JAGFBR010000007">
    <property type="protein sequence ID" value="KAH0463814.1"/>
    <property type="molecule type" value="Genomic_DNA"/>
</dbReference>
<reference evidence="1 2" key="1">
    <citation type="journal article" date="2021" name="Hortic Res">
        <title>Chromosome-scale assembly of the Dendrobium chrysotoxum genome enhances the understanding of orchid evolution.</title>
        <authorList>
            <person name="Zhang Y."/>
            <person name="Zhang G.Q."/>
            <person name="Zhang D."/>
            <person name="Liu X.D."/>
            <person name="Xu X.Y."/>
            <person name="Sun W.H."/>
            <person name="Yu X."/>
            <person name="Zhu X."/>
            <person name="Wang Z.W."/>
            <person name="Zhao X."/>
            <person name="Zhong W.Y."/>
            <person name="Chen H."/>
            <person name="Yin W.L."/>
            <person name="Huang T."/>
            <person name="Niu S.C."/>
            <person name="Liu Z.J."/>
        </authorList>
    </citation>
    <scope>NUCLEOTIDE SEQUENCE [LARGE SCALE GENOMIC DNA]</scope>
    <source>
        <strain evidence="1">Lindl</strain>
    </source>
</reference>
<protein>
    <submittedName>
        <fullName evidence="1">Uncharacterized protein</fullName>
    </submittedName>
</protein>
<comment type="caution">
    <text evidence="1">The sequence shown here is derived from an EMBL/GenBank/DDBJ whole genome shotgun (WGS) entry which is preliminary data.</text>
</comment>
<proteinExistence type="predicted"/>
<name>A0AAV7GQU5_DENCH</name>
<gene>
    <name evidence="1" type="ORF">IEQ34_006600</name>
</gene>
<organism evidence="1 2">
    <name type="scientific">Dendrobium chrysotoxum</name>
    <name type="common">Orchid</name>
    <dbReference type="NCBI Taxonomy" id="161865"/>
    <lineage>
        <taxon>Eukaryota</taxon>
        <taxon>Viridiplantae</taxon>
        <taxon>Streptophyta</taxon>
        <taxon>Embryophyta</taxon>
        <taxon>Tracheophyta</taxon>
        <taxon>Spermatophyta</taxon>
        <taxon>Magnoliopsida</taxon>
        <taxon>Liliopsida</taxon>
        <taxon>Asparagales</taxon>
        <taxon>Orchidaceae</taxon>
        <taxon>Epidendroideae</taxon>
        <taxon>Malaxideae</taxon>
        <taxon>Dendrobiinae</taxon>
        <taxon>Dendrobium</taxon>
    </lineage>
</organism>
<keyword evidence="2" id="KW-1185">Reference proteome</keyword>
<evidence type="ECO:0000313" key="1">
    <source>
        <dbReference type="EMBL" id="KAH0463814.1"/>
    </source>
</evidence>
<dbReference type="AlphaFoldDB" id="A0AAV7GQU5"/>
<evidence type="ECO:0000313" key="2">
    <source>
        <dbReference type="Proteomes" id="UP000775213"/>
    </source>
</evidence>
<accession>A0AAV7GQU5</accession>
<sequence>MRNFPVHRLTRSRTIIHNTANRTSPKLMPPRLRPPASTLRTHPQSFPIPSLTFHLKPFHHKPIHIMSLHRRHGTPKITKQRTRRNGQRPRFLIRQNRSQLQCVRLKQKSPPFADVLFNAVAVLKTVAELS</sequence>
<dbReference type="Proteomes" id="UP000775213">
    <property type="component" value="Unassembled WGS sequence"/>
</dbReference>